<dbReference type="Proteomes" id="UP001310890">
    <property type="component" value="Unassembled WGS sequence"/>
</dbReference>
<feature type="compositionally biased region" description="Basic and acidic residues" evidence="1">
    <location>
        <begin position="534"/>
        <end position="544"/>
    </location>
</feature>
<feature type="transmembrane region" description="Helical" evidence="2">
    <location>
        <begin position="66"/>
        <end position="88"/>
    </location>
</feature>
<reference evidence="4" key="1">
    <citation type="submission" date="2023-08" db="EMBL/GenBank/DDBJ databases">
        <title>Black Yeasts Isolated from many extreme environments.</title>
        <authorList>
            <person name="Coleine C."/>
            <person name="Stajich J.E."/>
            <person name="Selbmann L."/>
        </authorList>
    </citation>
    <scope>NUCLEOTIDE SEQUENCE</scope>
    <source>
        <strain evidence="4">CCFEE 5401</strain>
    </source>
</reference>
<feature type="region of interest" description="Disordered" evidence="1">
    <location>
        <begin position="534"/>
        <end position="567"/>
    </location>
</feature>
<name>A0AAN7TQH6_9PEZI</name>
<feature type="region of interest" description="Disordered" evidence="1">
    <location>
        <begin position="290"/>
        <end position="386"/>
    </location>
</feature>
<feature type="compositionally biased region" description="Polar residues" evidence="1">
    <location>
        <begin position="297"/>
        <end position="306"/>
    </location>
</feature>
<keyword evidence="2" id="KW-0812">Transmembrane</keyword>
<dbReference type="EMBL" id="JAVRRL010000001">
    <property type="protein sequence ID" value="KAK5118831.1"/>
    <property type="molecule type" value="Genomic_DNA"/>
</dbReference>
<feature type="compositionally biased region" description="Low complexity" evidence="1">
    <location>
        <begin position="426"/>
        <end position="440"/>
    </location>
</feature>
<organism evidence="4 5">
    <name type="scientific">Meristemomyces frigidus</name>
    <dbReference type="NCBI Taxonomy" id="1508187"/>
    <lineage>
        <taxon>Eukaryota</taxon>
        <taxon>Fungi</taxon>
        <taxon>Dikarya</taxon>
        <taxon>Ascomycota</taxon>
        <taxon>Pezizomycotina</taxon>
        <taxon>Dothideomycetes</taxon>
        <taxon>Dothideomycetidae</taxon>
        <taxon>Mycosphaerellales</taxon>
        <taxon>Teratosphaeriaceae</taxon>
        <taxon>Meristemomyces</taxon>
    </lineage>
</organism>
<proteinExistence type="predicted"/>
<feature type="compositionally biased region" description="Polar residues" evidence="1">
    <location>
        <begin position="356"/>
        <end position="382"/>
    </location>
</feature>
<feature type="chain" id="PRO_5042936308" evidence="3">
    <location>
        <begin position="26"/>
        <end position="567"/>
    </location>
</feature>
<feature type="region of interest" description="Disordered" evidence="1">
    <location>
        <begin position="197"/>
        <end position="217"/>
    </location>
</feature>
<feature type="region of interest" description="Disordered" evidence="1">
    <location>
        <begin position="418"/>
        <end position="446"/>
    </location>
</feature>
<accession>A0AAN7TQH6</accession>
<feature type="compositionally biased region" description="Polar residues" evidence="1">
    <location>
        <begin position="132"/>
        <end position="145"/>
    </location>
</feature>
<evidence type="ECO:0000256" key="3">
    <source>
        <dbReference type="SAM" id="SignalP"/>
    </source>
</evidence>
<feature type="signal peptide" evidence="3">
    <location>
        <begin position="1"/>
        <end position="25"/>
    </location>
</feature>
<feature type="region of interest" description="Disordered" evidence="1">
    <location>
        <begin position="108"/>
        <end position="145"/>
    </location>
</feature>
<evidence type="ECO:0000313" key="5">
    <source>
        <dbReference type="Proteomes" id="UP001310890"/>
    </source>
</evidence>
<keyword evidence="2" id="KW-0472">Membrane</keyword>
<evidence type="ECO:0000256" key="2">
    <source>
        <dbReference type="SAM" id="Phobius"/>
    </source>
</evidence>
<keyword evidence="2" id="KW-1133">Transmembrane helix</keyword>
<dbReference type="AlphaFoldDB" id="A0AAN7TQH6"/>
<evidence type="ECO:0000256" key="1">
    <source>
        <dbReference type="SAM" id="MobiDB-lite"/>
    </source>
</evidence>
<protein>
    <submittedName>
        <fullName evidence="4">Uncharacterized protein</fullName>
    </submittedName>
</protein>
<sequence length="567" mass="61431">MGRGGAIYLSYTALVLLSSPTSTSALCAFCNLWTIDINESPAPSPEDGPPFSAHAIRNKAVLPYEIIAIVGAYVVTLLILGTLLLTVGRTLRKRAQDMAARPQEMVRPMGKAFDPSPISPHSARGWLRNKKSATSSIRSGQSNVRSPGLDSVVSFDSGVVEADRQRRQDEMERLYAAVMAHDERKSQQSVVAVGVEDGLPAPPEYSQRKPPRLVTDDPRLRHLQNSELSPRSPGAPKSPIRAIYPPDANIPPMPLSPTSPLRAGYPNITTPISPQFPAQNQVSDFRLDRSSRAGSLGSRTITSDSGSSGGKKLRKTLRNLKISAPLQGHNDNSDGARTPLSPRFYTDPGMPPEPPTSRTMGTMESKAPTTPGTARSWQYPDSTHQEELDVVRDLPQPHPNRHNNYNYASEAQTLTDTAHTRPEPMGSAPKKAAGGASSTARPLPFRQLPPTISTSPGLQSYQQTYPLSPLTLGTAHHLTLPPNSAGGSRIQTQFLSPRRDAFGAPRTGLATPYSPYMPFTPLTPVMPHLTTRAERRQRVKEERGAGGGAVTEEEAVRDEGDMWSSGY</sequence>
<keyword evidence="3" id="KW-0732">Signal</keyword>
<gene>
    <name evidence="4" type="ORF">LTR62_000040</name>
</gene>
<evidence type="ECO:0000313" key="4">
    <source>
        <dbReference type="EMBL" id="KAK5118831.1"/>
    </source>
</evidence>
<comment type="caution">
    <text evidence="4">The sequence shown here is derived from an EMBL/GenBank/DDBJ whole genome shotgun (WGS) entry which is preliminary data.</text>
</comment>